<evidence type="ECO:0000256" key="4">
    <source>
        <dbReference type="ARBA" id="ARBA00022824"/>
    </source>
</evidence>
<dbReference type="OrthoDB" id="46868at2759"/>
<keyword evidence="4" id="KW-0256">Endoplasmic reticulum</keyword>
<feature type="domain" description="Sec20 C-terminal" evidence="12">
    <location>
        <begin position="72"/>
        <end position="157"/>
    </location>
</feature>
<dbReference type="AlphaFoldDB" id="A0A9P6FMG8"/>
<keyword evidence="3 11" id="KW-0812">Transmembrane</keyword>
<sequence length="261" mass="29207">MLGKIEIQFKQQQQSLRQAILTSKQNIDREAVSERELLLGGSKSAKELQELRRRGKSGDTNEHLLNTSREQNESLNRTLQLMQQEVERTSHSAKLIDESSKTLQSTVKEYHTYDEVLKRGKNLISKLSQADWMDRLLIGFGLLLFSLVVLYILKKRVADRGITLTGYLFMPLRWMLSLLMPSLNTPPSSAPIATVSEILKEVAPKPILDPAAEQIKEQIGTAFGKHIEFILSTATQTAAPTMSAVPTSQGFFSVLNVLVGE</sequence>
<organism evidence="13 14">
    <name type="scientific">Lunasporangiospora selenospora</name>
    <dbReference type="NCBI Taxonomy" id="979761"/>
    <lineage>
        <taxon>Eukaryota</taxon>
        <taxon>Fungi</taxon>
        <taxon>Fungi incertae sedis</taxon>
        <taxon>Mucoromycota</taxon>
        <taxon>Mortierellomycotina</taxon>
        <taxon>Mortierellomycetes</taxon>
        <taxon>Mortierellales</taxon>
        <taxon>Mortierellaceae</taxon>
        <taxon>Lunasporangiospora</taxon>
    </lineage>
</organism>
<comment type="caution">
    <text evidence="13">The sequence shown here is derived from an EMBL/GenBank/DDBJ whole genome shotgun (WGS) entry which is preliminary data.</text>
</comment>
<proteinExistence type="inferred from homology"/>
<name>A0A9P6FMG8_9FUNG</name>
<evidence type="ECO:0000259" key="12">
    <source>
        <dbReference type="Pfam" id="PF03908"/>
    </source>
</evidence>
<gene>
    <name evidence="13" type="ORF">BGW38_005880</name>
</gene>
<keyword evidence="2" id="KW-0813">Transport</keyword>
<evidence type="ECO:0000256" key="6">
    <source>
        <dbReference type="ARBA" id="ARBA00022989"/>
    </source>
</evidence>
<evidence type="ECO:0000256" key="8">
    <source>
        <dbReference type="ARBA" id="ARBA00023136"/>
    </source>
</evidence>
<dbReference type="PANTHER" id="PTHR12825">
    <property type="entry name" value="BNIP1-RELATED"/>
    <property type="match status" value="1"/>
</dbReference>
<keyword evidence="5" id="KW-0931">ER-Golgi transport</keyword>
<evidence type="ECO:0000256" key="2">
    <source>
        <dbReference type="ARBA" id="ARBA00022448"/>
    </source>
</evidence>
<evidence type="ECO:0000313" key="14">
    <source>
        <dbReference type="Proteomes" id="UP000780801"/>
    </source>
</evidence>
<keyword evidence="14" id="KW-1185">Reference proteome</keyword>
<keyword evidence="8 11" id="KW-0472">Membrane</keyword>
<dbReference type="Pfam" id="PF03908">
    <property type="entry name" value="Sec20"/>
    <property type="match status" value="1"/>
</dbReference>
<dbReference type="GO" id="GO:0005484">
    <property type="term" value="F:SNAP receptor activity"/>
    <property type="evidence" value="ECO:0007669"/>
    <property type="project" value="InterPro"/>
</dbReference>
<evidence type="ECO:0000256" key="3">
    <source>
        <dbReference type="ARBA" id="ARBA00022692"/>
    </source>
</evidence>
<evidence type="ECO:0000256" key="1">
    <source>
        <dbReference type="ARBA" id="ARBA00004163"/>
    </source>
</evidence>
<evidence type="ECO:0000256" key="9">
    <source>
        <dbReference type="ARBA" id="ARBA00037934"/>
    </source>
</evidence>
<evidence type="ECO:0000256" key="10">
    <source>
        <dbReference type="SAM" id="MobiDB-lite"/>
    </source>
</evidence>
<evidence type="ECO:0000313" key="13">
    <source>
        <dbReference type="EMBL" id="KAF9578358.1"/>
    </source>
</evidence>
<dbReference type="Proteomes" id="UP000780801">
    <property type="component" value="Unassembled WGS sequence"/>
</dbReference>
<dbReference type="GO" id="GO:0005789">
    <property type="term" value="C:endoplasmic reticulum membrane"/>
    <property type="evidence" value="ECO:0007669"/>
    <property type="project" value="UniProtKB-SubCell"/>
</dbReference>
<dbReference type="GO" id="GO:0031201">
    <property type="term" value="C:SNARE complex"/>
    <property type="evidence" value="ECO:0007669"/>
    <property type="project" value="TreeGrafter"/>
</dbReference>
<dbReference type="PANTHER" id="PTHR12825:SF0">
    <property type="entry name" value="VESICLE TRANSPORT PROTEIN SEC20"/>
    <property type="match status" value="1"/>
</dbReference>
<feature type="region of interest" description="Disordered" evidence="10">
    <location>
        <begin position="50"/>
        <end position="71"/>
    </location>
</feature>
<feature type="compositionally biased region" description="Basic and acidic residues" evidence="10">
    <location>
        <begin position="50"/>
        <end position="62"/>
    </location>
</feature>
<feature type="transmembrane region" description="Helical" evidence="11">
    <location>
        <begin position="132"/>
        <end position="153"/>
    </location>
</feature>
<dbReference type="InterPro" id="IPR056173">
    <property type="entry name" value="Sec20_C"/>
</dbReference>
<keyword evidence="6 11" id="KW-1133">Transmembrane helix</keyword>
<dbReference type="GO" id="GO:0006890">
    <property type="term" value="P:retrograde vesicle-mediated transport, Golgi to endoplasmic reticulum"/>
    <property type="evidence" value="ECO:0007669"/>
    <property type="project" value="InterPro"/>
</dbReference>
<keyword evidence="7" id="KW-0175">Coiled coil</keyword>
<evidence type="ECO:0000256" key="5">
    <source>
        <dbReference type="ARBA" id="ARBA00022892"/>
    </source>
</evidence>
<dbReference type="EMBL" id="JAABOA010003736">
    <property type="protein sequence ID" value="KAF9578358.1"/>
    <property type="molecule type" value="Genomic_DNA"/>
</dbReference>
<accession>A0A9P6FMG8</accession>
<reference evidence="13" key="1">
    <citation type="journal article" date="2020" name="Fungal Divers.">
        <title>Resolving the Mortierellaceae phylogeny through synthesis of multi-gene phylogenetics and phylogenomics.</title>
        <authorList>
            <person name="Vandepol N."/>
            <person name="Liber J."/>
            <person name="Desiro A."/>
            <person name="Na H."/>
            <person name="Kennedy M."/>
            <person name="Barry K."/>
            <person name="Grigoriev I.V."/>
            <person name="Miller A.N."/>
            <person name="O'Donnell K."/>
            <person name="Stajich J.E."/>
            <person name="Bonito G."/>
        </authorList>
    </citation>
    <scope>NUCLEOTIDE SEQUENCE</scope>
    <source>
        <strain evidence="13">KOD1015</strain>
    </source>
</reference>
<protein>
    <recommendedName>
        <fullName evidence="12">Sec20 C-terminal domain-containing protein</fullName>
    </recommendedName>
</protein>
<comment type="similarity">
    <text evidence="9">Belongs to the SEC20 family.</text>
</comment>
<dbReference type="InterPro" id="IPR005606">
    <property type="entry name" value="Sec20"/>
</dbReference>
<evidence type="ECO:0000256" key="11">
    <source>
        <dbReference type="SAM" id="Phobius"/>
    </source>
</evidence>
<comment type="subcellular location">
    <subcellularLocation>
        <location evidence="1">Endoplasmic reticulum membrane</location>
        <topology evidence="1">Single-pass type IV membrane protein</topology>
    </subcellularLocation>
</comment>
<evidence type="ECO:0000256" key="7">
    <source>
        <dbReference type="ARBA" id="ARBA00023054"/>
    </source>
</evidence>